<dbReference type="AlphaFoldDB" id="A0AAV4XRQ0"/>
<organism evidence="1 2">
    <name type="scientific">Caerostris extrusa</name>
    <name type="common">Bark spider</name>
    <name type="synonym">Caerostris bankana</name>
    <dbReference type="NCBI Taxonomy" id="172846"/>
    <lineage>
        <taxon>Eukaryota</taxon>
        <taxon>Metazoa</taxon>
        <taxon>Ecdysozoa</taxon>
        <taxon>Arthropoda</taxon>
        <taxon>Chelicerata</taxon>
        <taxon>Arachnida</taxon>
        <taxon>Araneae</taxon>
        <taxon>Araneomorphae</taxon>
        <taxon>Entelegynae</taxon>
        <taxon>Araneoidea</taxon>
        <taxon>Araneidae</taxon>
        <taxon>Caerostris</taxon>
    </lineage>
</organism>
<proteinExistence type="predicted"/>
<accession>A0AAV4XRQ0</accession>
<reference evidence="1 2" key="1">
    <citation type="submission" date="2021-06" db="EMBL/GenBank/DDBJ databases">
        <title>Caerostris extrusa draft genome.</title>
        <authorList>
            <person name="Kono N."/>
            <person name="Arakawa K."/>
        </authorList>
    </citation>
    <scope>NUCLEOTIDE SEQUENCE [LARGE SCALE GENOMIC DNA]</scope>
</reference>
<name>A0AAV4XRQ0_CAEEX</name>
<sequence>MKKREIKERKEKEKYNPSRPKRPCIFFLYVLPKELIIYFTEACHWVSLLKVHARLTTVGSRANPLENSGASNSNLPVNPQYPRISDTRIRFWISILA</sequence>
<gene>
    <name evidence="1" type="ORF">CEXT_24981</name>
</gene>
<comment type="caution">
    <text evidence="1">The sequence shown here is derived from an EMBL/GenBank/DDBJ whole genome shotgun (WGS) entry which is preliminary data.</text>
</comment>
<dbReference type="EMBL" id="BPLR01018095">
    <property type="protein sequence ID" value="GIY96860.1"/>
    <property type="molecule type" value="Genomic_DNA"/>
</dbReference>
<evidence type="ECO:0000313" key="2">
    <source>
        <dbReference type="Proteomes" id="UP001054945"/>
    </source>
</evidence>
<dbReference type="Proteomes" id="UP001054945">
    <property type="component" value="Unassembled WGS sequence"/>
</dbReference>
<evidence type="ECO:0000313" key="1">
    <source>
        <dbReference type="EMBL" id="GIY96860.1"/>
    </source>
</evidence>
<keyword evidence="2" id="KW-1185">Reference proteome</keyword>
<protein>
    <submittedName>
        <fullName evidence="1">Uncharacterized protein</fullName>
    </submittedName>
</protein>